<feature type="transmembrane region" description="Helical" evidence="11">
    <location>
        <begin position="328"/>
        <end position="348"/>
    </location>
</feature>
<feature type="domain" description="G-protein coupled receptors family 2 profile 1" evidence="13">
    <location>
        <begin position="35"/>
        <end position="121"/>
    </location>
</feature>
<dbReference type="InterPro" id="IPR017981">
    <property type="entry name" value="GPCR_2-like_7TM"/>
</dbReference>
<dbReference type="PANTHER" id="PTHR45620:SF13">
    <property type="entry name" value="SECRETIN RECEPTOR"/>
    <property type="match status" value="1"/>
</dbReference>
<evidence type="ECO:0000256" key="9">
    <source>
        <dbReference type="ARBA" id="ARBA00023180"/>
    </source>
</evidence>
<evidence type="ECO:0000256" key="1">
    <source>
        <dbReference type="ARBA" id="ARBA00004651"/>
    </source>
</evidence>
<comment type="subcellular location">
    <subcellularLocation>
        <location evidence="1">Cell membrane</location>
        <topology evidence="1">Multi-pass membrane protein</topology>
    </subcellularLocation>
</comment>
<dbReference type="PRINTS" id="PR00249">
    <property type="entry name" value="GPCRSECRETIN"/>
</dbReference>
<sequence>MWTIVIIILSSSTLTVRAFISSCEIMKIMTTEEQLCSLVLSKEEVNATTGNESLQSSDRCLGMWDNITCWLSSSIGQTVSVPCPKAFQMVTGKTGFIYRNCTKDGWSEKYPRPYIACGLNVEEINAPIVAWQRRVSYLRKLEIVYTIGTSASLVALTIALGILGSFRRLRCTRNCIHMQLFASFILRALANFIRDPVLSEDTDDAVYCELHMGRCKIIMIFINFCIMANYSWLLVEGLYLHTLLVMSFFSERKFFWWFVVLGWGKYQLTPVGEPQQNAAQYYPPLTPFQSLLCFPCLPALFFASPHFVCLSLPVLLHLWHHNFKAHGFTHIILGAVATIPSTLNMLLFPESFGGSHVL</sequence>
<dbReference type="EMBL" id="OX395126">
    <property type="protein sequence ID" value="CAI5762601.1"/>
    <property type="molecule type" value="Genomic_DNA"/>
</dbReference>
<reference evidence="15" key="1">
    <citation type="submission" date="2022-12" db="EMBL/GenBank/DDBJ databases">
        <authorList>
            <person name="Alioto T."/>
            <person name="Alioto T."/>
            <person name="Gomez Garrido J."/>
        </authorList>
    </citation>
    <scope>NUCLEOTIDE SEQUENCE</scope>
</reference>
<feature type="domain" description="G-protein coupled receptors family 2 profile 2" evidence="14">
    <location>
        <begin position="141"/>
        <end position="264"/>
    </location>
</feature>
<evidence type="ECO:0000256" key="10">
    <source>
        <dbReference type="ARBA" id="ARBA00023224"/>
    </source>
</evidence>
<dbReference type="InterPro" id="IPR001879">
    <property type="entry name" value="GPCR_2_extracellular_dom"/>
</dbReference>
<dbReference type="GO" id="GO:0007188">
    <property type="term" value="P:adenylate cyclase-modulating G protein-coupled receptor signaling pathway"/>
    <property type="evidence" value="ECO:0007669"/>
    <property type="project" value="TreeGrafter"/>
</dbReference>
<feature type="signal peptide" evidence="12">
    <location>
        <begin position="1"/>
        <end position="18"/>
    </location>
</feature>
<protein>
    <submittedName>
        <fullName evidence="15">Secretin receptor isoform X2</fullName>
    </submittedName>
</protein>
<evidence type="ECO:0000256" key="4">
    <source>
        <dbReference type="ARBA" id="ARBA00022692"/>
    </source>
</evidence>
<dbReference type="Pfam" id="PF00002">
    <property type="entry name" value="7tm_2"/>
    <property type="match status" value="1"/>
</dbReference>
<dbReference type="SMART" id="SM00008">
    <property type="entry name" value="HormR"/>
    <property type="match status" value="1"/>
</dbReference>
<name>A0AA35JN27_9SAUR</name>
<proteinExistence type="inferred from homology"/>
<evidence type="ECO:0000256" key="6">
    <source>
        <dbReference type="ARBA" id="ARBA00023040"/>
    </source>
</evidence>
<dbReference type="GO" id="GO:0008528">
    <property type="term" value="F:G protein-coupled peptide receptor activity"/>
    <property type="evidence" value="ECO:0007669"/>
    <property type="project" value="TreeGrafter"/>
</dbReference>
<dbReference type="GO" id="GO:0005886">
    <property type="term" value="C:plasma membrane"/>
    <property type="evidence" value="ECO:0007669"/>
    <property type="project" value="UniProtKB-SubCell"/>
</dbReference>
<dbReference type="PROSITE" id="PS50227">
    <property type="entry name" value="G_PROTEIN_RECEP_F2_3"/>
    <property type="match status" value="1"/>
</dbReference>
<dbReference type="PROSITE" id="PS00649">
    <property type="entry name" value="G_PROTEIN_RECEP_F2_1"/>
    <property type="match status" value="1"/>
</dbReference>
<keyword evidence="6" id="KW-0297">G-protein coupled receptor</keyword>
<keyword evidence="10" id="KW-0807">Transducer</keyword>
<comment type="similarity">
    <text evidence="2">Belongs to the G-protein coupled receptor 2 family.</text>
</comment>
<evidence type="ECO:0000259" key="13">
    <source>
        <dbReference type="PROSITE" id="PS50227"/>
    </source>
</evidence>
<dbReference type="InterPro" id="IPR017983">
    <property type="entry name" value="GPCR_2_secretin-like_CS"/>
</dbReference>
<evidence type="ECO:0000259" key="14">
    <source>
        <dbReference type="PROSITE" id="PS50261"/>
    </source>
</evidence>
<keyword evidence="4 11" id="KW-0812">Transmembrane</keyword>
<dbReference type="InterPro" id="IPR000832">
    <property type="entry name" value="GPCR_2_secretin-like"/>
</dbReference>
<organism evidence="15 16">
    <name type="scientific">Podarcis lilfordi</name>
    <name type="common">Lilford's wall lizard</name>
    <dbReference type="NCBI Taxonomy" id="74358"/>
    <lineage>
        <taxon>Eukaryota</taxon>
        <taxon>Metazoa</taxon>
        <taxon>Chordata</taxon>
        <taxon>Craniata</taxon>
        <taxon>Vertebrata</taxon>
        <taxon>Euteleostomi</taxon>
        <taxon>Lepidosauria</taxon>
        <taxon>Squamata</taxon>
        <taxon>Bifurcata</taxon>
        <taxon>Unidentata</taxon>
        <taxon>Episquamata</taxon>
        <taxon>Laterata</taxon>
        <taxon>Lacertibaenia</taxon>
        <taxon>Lacertidae</taxon>
        <taxon>Podarcis</taxon>
    </lineage>
</organism>
<keyword evidence="7 11" id="KW-0472">Membrane</keyword>
<dbReference type="InterPro" id="IPR036445">
    <property type="entry name" value="GPCR_2_extracell_dom_sf"/>
</dbReference>
<dbReference type="Pfam" id="PF02793">
    <property type="entry name" value="HRM"/>
    <property type="match status" value="1"/>
</dbReference>
<feature type="transmembrane region" description="Helical" evidence="11">
    <location>
        <begin position="292"/>
        <end position="316"/>
    </location>
</feature>
<dbReference type="PANTHER" id="PTHR45620">
    <property type="entry name" value="PDF RECEPTOR-LIKE PROTEIN-RELATED"/>
    <property type="match status" value="1"/>
</dbReference>
<keyword evidence="8 15" id="KW-0675">Receptor</keyword>
<dbReference type="PROSITE" id="PS50261">
    <property type="entry name" value="G_PROTEIN_RECEP_F2_4"/>
    <property type="match status" value="1"/>
</dbReference>
<dbReference type="GO" id="GO:0017046">
    <property type="term" value="F:peptide hormone binding"/>
    <property type="evidence" value="ECO:0007669"/>
    <property type="project" value="TreeGrafter"/>
</dbReference>
<dbReference type="GO" id="GO:0007166">
    <property type="term" value="P:cell surface receptor signaling pathway"/>
    <property type="evidence" value="ECO:0007669"/>
    <property type="project" value="InterPro"/>
</dbReference>
<dbReference type="AlphaFoldDB" id="A0AA35JN27"/>
<dbReference type="SUPFAM" id="SSF111418">
    <property type="entry name" value="Hormone receptor domain"/>
    <property type="match status" value="1"/>
</dbReference>
<evidence type="ECO:0000256" key="12">
    <source>
        <dbReference type="SAM" id="SignalP"/>
    </source>
</evidence>
<dbReference type="GO" id="GO:0015055">
    <property type="term" value="F:secretin receptor activity"/>
    <property type="evidence" value="ECO:0007669"/>
    <property type="project" value="TreeGrafter"/>
</dbReference>
<feature type="transmembrane region" description="Helical" evidence="11">
    <location>
        <begin position="217"/>
        <end position="242"/>
    </location>
</feature>
<keyword evidence="9" id="KW-0325">Glycoprotein</keyword>
<feature type="chain" id="PRO_5041424192" evidence="12">
    <location>
        <begin position="19"/>
        <end position="358"/>
    </location>
</feature>
<gene>
    <name evidence="15" type="ORF">PODLI_1B026262</name>
</gene>
<accession>A0AA35JN27</accession>
<dbReference type="Gene3D" id="4.10.1240.10">
    <property type="entry name" value="GPCR, family 2, extracellular hormone receptor domain"/>
    <property type="match status" value="1"/>
</dbReference>
<evidence type="ECO:0000256" key="7">
    <source>
        <dbReference type="ARBA" id="ARBA00023136"/>
    </source>
</evidence>
<evidence type="ECO:0000313" key="15">
    <source>
        <dbReference type="EMBL" id="CAI5762601.1"/>
    </source>
</evidence>
<dbReference type="Proteomes" id="UP001178461">
    <property type="component" value="Chromosome 1"/>
</dbReference>
<evidence type="ECO:0000256" key="8">
    <source>
        <dbReference type="ARBA" id="ARBA00023170"/>
    </source>
</evidence>
<dbReference type="Gene3D" id="1.20.1070.10">
    <property type="entry name" value="Rhodopsin 7-helix transmembrane proteins"/>
    <property type="match status" value="1"/>
</dbReference>
<keyword evidence="5 11" id="KW-1133">Transmembrane helix</keyword>
<evidence type="ECO:0000256" key="2">
    <source>
        <dbReference type="ARBA" id="ARBA00005314"/>
    </source>
</evidence>
<evidence type="ECO:0000256" key="3">
    <source>
        <dbReference type="ARBA" id="ARBA00022475"/>
    </source>
</evidence>
<evidence type="ECO:0000256" key="11">
    <source>
        <dbReference type="SAM" id="Phobius"/>
    </source>
</evidence>
<evidence type="ECO:0000313" key="16">
    <source>
        <dbReference type="Proteomes" id="UP001178461"/>
    </source>
</evidence>
<feature type="transmembrane region" description="Helical" evidence="11">
    <location>
        <begin position="143"/>
        <end position="163"/>
    </location>
</feature>
<evidence type="ECO:0000256" key="5">
    <source>
        <dbReference type="ARBA" id="ARBA00022989"/>
    </source>
</evidence>
<keyword evidence="3" id="KW-1003">Cell membrane</keyword>
<keyword evidence="12" id="KW-0732">Signal</keyword>
<keyword evidence="16" id="KW-1185">Reference proteome</keyword>
<dbReference type="InterPro" id="IPR050332">
    <property type="entry name" value="GPCR_2"/>
</dbReference>